<name>A0A2N0DBD1_RHISU</name>
<feature type="domain" description="TonB-dependent receptor-like beta-barrel" evidence="17">
    <location>
        <begin position="267"/>
        <end position="697"/>
    </location>
</feature>
<dbReference type="GO" id="GO:0009279">
    <property type="term" value="C:cell outer membrane"/>
    <property type="evidence" value="ECO:0007669"/>
    <property type="project" value="UniProtKB-SubCell"/>
</dbReference>
<dbReference type="AlphaFoldDB" id="A0A2N0DBD1"/>
<keyword evidence="5" id="KW-0410">Iron transport</keyword>
<evidence type="ECO:0000313" key="20">
    <source>
        <dbReference type="Proteomes" id="UP000232164"/>
    </source>
</evidence>
<dbReference type="GO" id="GO:0015344">
    <property type="term" value="F:siderophore uptake transmembrane transporter activity"/>
    <property type="evidence" value="ECO:0007669"/>
    <property type="project" value="TreeGrafter"/>
</dbReference>
<evidence type="ECO:0000256" key="13">
    <source>
        <dbReference type="ARBA" id="ARBA00023237"/>
    </source>
</evidence>
<evidence type="ECO:0000259" key="17">
    <source>
        <dbReference type="Pfam" id="PF00593"/>
    </source>
</evidence>
<evidence type="ECO:0000256" key="8">
    <source>
        <dbReference type="ARBA" id="ARBA00023004"/>
    </source>
</evidence>
<evidence type="ECO:0000256" key="16">
    <source>
        <dbReference type="SAM" id="SignalP"/>
    </source>
</evidence>
<dbReference type="InterPro" id="IPR039426">
    <property type="entry name" value="TonB-dep_rcpt-like"/>
</dbReference>
<comment type="caution">
    <text evidence="19">The sequence shown here is derived from an EMBL/GenBank/DDBJ whole genome shotgun (WGS) entry which is preliminary data.</text>
</comment>
<evidence type="ECO:0000256" key="6">
    <source>
        <dbReference type="ARBA" id="ARBA00022692"/>
    </source>
</evidence>
<evidence type="ECO:0000313" key="19">
    <source>
        <dbReference type="EMBL" id="PKA43415.1"/>
    </source>
</evidence>
<evidence type="ECO:0000256" key="12">
    <source>
        <dbReference type="ARBA" id="ARBA00023170"/>
    </source>
</evidence>
<evidence type="ECO:0000256" key="4">
    <source>
        <dbReference type="ARBA" id="ARBA00022452"/>
    </source>
</evidence>
<dbReference type="SUPFAM" id="SSF56935">
    <property type="entry name" value="Porins"/>
    <property type="match status" value="1"/>
</dbReference>
<evidence type="ECO:0000256" key="7">
    <source>
        <dbReference type="ARBA" id="ARBA00022729"/>
    </source>
</evidence>
<keyword evidence="12 19" id="KW-0675">Receptor</keyword>
<sequence>MGGQTKGLIFQAQLLTGVAAIGLAAAMPAGAQETTELKPVVIQGEAGSGDSEATATSPVNSYVAKRSATGSKSDTPLNEIPQSVSVVGAEEMNDRGVVNKVDEALRYTPGVTTQPFGTDGDTDWFYIRGFDATQTGVFLDNLTLFSYGFGGFQLDPFMLERVEVLKGPASVLYGGANPGGIVNLVRKRPLDEPLFYTDIGINSNGNAFTGFDVSDKVGSSETMTYRITGKVAGGDNYSDFSEDLRGFIMPQITVSPDASTRFTAWAYLSGLDQVHTGNGFFPYVGTVEDAPFGKIDRDAFYGEPDIDDGSYVQKMIGYEFEHEFDNGVKFSQNFRYGHLDKHEIGPYLNGWVGGVPAGPNYLLARIGFEGRSAVDTFAIDNRLEGEAELGGATHNLLAGVDYKYYRLDHIQKWPTWPITATPISATDPIYGLPQPANGVGIDQVVTQKQIGVYAQDRIHFGDGWLLTLNGRYDYVDTNSDAVVGTTYASNDSAVSGRVGLAYEFENGLTPYFSAATFFNPLIGTGVSGPLKPEEGQQFEGGIKYDPTFIDGSLTASLFHITKRNNAVSNPVTFAQTQLGKVESRGAELEGKVNVNENWKALGSIAYTDTEVLENAGNPALVGNSLYVVPKVTASLWVDYTLTTGVFEGMSFGAGVRYQGWSWADEANTKKVPAATVFDAAIRYEKENWGASLNVANIFDKEYVTACRGLTVCGYGDARTITFKLSKKW</sequence>
<keyword evidence="10 15" id="KW-0798">TonB box</keyword>
<comment type="subcellular location">
    <subcellularLocation>
        <location evidence="1 14">Cell outer membrane</location>
        <topology evidence="1 14">Multi-pass membrane protein</topology>
    </subcellularLocation>
</comment>
<evidence type="ECO:0000256" key="15">
    <source>
        <dbReference type="RuleBase" id="RU003357"/>
    </source>
</evidence>
<keyword evidence="7 16" id="KW-0732">Signal</keyword>
<evidence type="ECO:0000259" key="18">
    <source>
        <dbReference type="Pfam" id="PF07715"/>
    </source>
</evidence>
<dbReference type="Gene3D" id="2.40.170.20">
    <property type="entry name" value="TonB-dependent receptor, beta-barrel domain"/>
    <property type="match status" value="1"/>
</dbReference>
<evidence type="ECO:0000256" key="3">
    <source>
        <dbReference type="ARBA" id="ARBA00022448"/>
    </source>
</evidence>
<evidence type="ECO:0000256" key="2">
    <source>
        <dbReference type="ARBA" id="ARBA00009810"/>
    </source>
</evidence>
<protein>
    <submittedName>
        <fullName evidence="19">TonB-dependent siderophore receptor</fullName>
    </submittedName>
</protein>
<dbReference type="Pfam" id="PF07715">
    <property type="entry name" value="Plug"/>
    <property type="match status" value="1"/>
</dbReference>
<dbReference type="InterPro" id="IPR010105">
    <property type="entry name" value="TonB_sidphr_rcpt"/>
</dbReference>
<keyword evidence="11 14" id="KW-0472">Membrane</keyword>
<dbReference type="CDD" id="cd01347">
    <property type="entry name" value="ligand_gated_channel"/>
    <property type="match status" value="1"/>
</dbReference>
<reference evidence="19 20" key="1">
    <citation type="submission" date="2017-11" db="EMBL/GenBank/DDBJ databases">
        <authorList>
            <person name="Han C.G."/>
        </authorList>
    </citation>
    <scope>NUCLEOTIDE SEQUENCE [LARGE SCALE GENOMIC DNA]</scope>
    <source>
        <strain evidence="19 20">HCNT1</strain>
    </source>
</reference>
<dbReference type="InterPro" id="IPR037066">
    <property type="entry name" value="Plug_dom_sf"/>
</dbReference>
<comment type="similarity">
    <text evidence="2 14 15">Belongs to the TonB-dependent receptor family.</text>
</comment>
<evidence type="ECO:0000256" key="9">
    <source>
        <dbReference type="ARBA" id="ARBA00023065"/>
    </source>
</evidence>
<reference evidence="19 20" key="2">
    <citation type="submission" date="2017-12" db="EMBL/GenBank/DDBJ databases">
        <title>Genome sequence of Rhizobium sullae HCNT1 isolated from Sulla coronaria nodules and featuring peculiar denitrification phenotypes.</title>
        <authorList>
            <person name="De Diego-Diaz B."/>
            <person name="Treu L."/>
            <person name="Campanaro S."/>
            <person name="Da Silva Duarte V."/>
            <person name="Basaglia M."/>
            <person name="Favaro L."/>
            <person name="Casella S."/>
            <person name="Squartini A."/>
        </authorList>
    </citation>
    <scope>NUCLEOTIDE SEQUENCE [LARGE SCALE GENOMIC DNA]</scope>
    <source>
        <strain evidence="19 20">HCNT1</strain>
    </source>
</reference>
<keyword evidence="13 14" id="KW-0998">Cell outer membrane</keyword>
<dbReference type="NCBIfam" id="TIGR01783">
    <property type="entry name" value="TonB-siderophor"/>
    <property type="match status" value="1"/>
</dbReference>
<dbReference type="Proteomes" id="UP000232164">
    <property type="component" value="Unassembled WGS sequence"/>
</dbReference>
<evidence type="ECO:0000256" key="10">
    <source>
        <dbReference type="ARBA" id="ARBA00023077"/>
    </source>
</evidence>
<dbReference type="NCBIfam" id="NF010651">
    <property type="entry name" value="PRK14050.1"/>
    <property type="match status" value="1"/>
</dbReference>
<dbReference type="EMBL" id="PIQN01000007">
    <property type="protein sequence ID" value="PKA43415.1"/>
    <property type="molecule type" value="Genomic_DNA"/>
</dbReference>
<keyword evidence="6 14" id="KW-0812">Transmembrane</keyword>
<keyword evidence="4 14" id="KW-1134">Transmembrane beta strand</keyword>
<dbReference type="Pfam" id="PF00593">
    <property type="entry name" value="TonB_dep_Rec_b-barrel"/>
    <property type="match status" value="1"/>
</dbReference>
<evidence type="ECO:0000256" key="1">
    <source>
        <dbReference type="ARBA" id="ARBA00004571"/>
    </source>
</evidence>
<keyword evidence="3 14" id="KW-0813">Transport</keyword>
<dbReference type="GO" id="GO:0038023">
    <property type="term" value="F:signaling receptor activity"/>
    <property type="evidence" value="ECO:0007669"/>
    <property type="project" value="InterPro"/>
</dbReference>
<keyword evidence="9" id="KW-0406">Ion transport</keyword>
<dbReference type="PANTHER" id="PTHR32552:SF68">
    <property type="entry name" value="FERRICHROME OUTER MEMBRANE TRANSPORTER_PHAGE RECEPTOR"/>
    <property type="match status" value="1"/>
</dbReference>
<evidence type="ECO:0000256" key="14">
    <source>
        <dbReference type="PROSITE-ProRule" id="PRU01360"/>
    </source>
</evidence>
<feature type="domain" description="TonB-dependent receptor plug" evidence="18">
    <location>
        <begin position="77"/>
        <end position="181"/>
    </location>
</feature>
<evidence type="ECO:0000256" key="5">
    <source>
        <dbReference type="ARBA" id="ARBA00022496"/>
    </source>
</evidence>
<dbReference type="InterPro" id="IPR000531">
    <property type="entry name" value="Beta-barrel_TonB"/>
</dbReference>
<keyword evidence="8" id="KW-0408">Iron</keyword>
<gene>
    <name evidence="19" type="ORF">CWR43_10595</name>
</gene>
<dbReference type="InterPro" id="IPR036942">
    <property type="entry name" value="Beta-barrel_TonB_sf"/>
</dbReference>
<feature type="chain" id="PRO_5014903180" evidence="16">
    <location>
        <begin position="32"/>
        <end position="728"/>
    </location>
</feature>
<dbReference type="InterPro" id="IPR012910">
    <property type="entry name" value="Plug_dom"/>
</dbReference>
<dbReference type="FunFam" id="2.170.130.10:FF:000001">
    <property type="entry name" value="Catecholate siderophore TonB-dependent receptor"/>
    <property type="match status" value="1"/>
</dbReference>
<feature type="signal peptide" evidence="16">
    <location>
        <begin position="1"/>
        <end position="31"/>
    </location>
</feature>
<dbReference type="STRING" id="1041146.GCA_000427985_06201"/>
<dbReference type="PANTHER" id="PTHR32552">
    <property type="entry name" value="FERRICHROME IRON RECEPTOR-RELATED"/>
    <property type="match status" value="1"/>
</dbReference>
<dbReference type="PROSITE" id="PS52016">
    <property type="entry name" value="TONB_DEPENDENT_REC_3"/>
    <property type="match status" value="1"/>
</dbReference>
<dbReference type="RefSeq" id="WP_100771017.1">
    <property type="nucleotide sequence ID" value="NZ_PIQN01000007.1"/>
</dbReference>
<proteinExistence type="inferred from homology"/>
<dbReference type="GO" id="GO:0015891">
    <property type="term" value="P:siderophore transport"/>
    <property type="evidence" value="ECO:0007669"/>
    <property type="project" value="InterPro"/>
</dbReference>
<organism evidence="19 20">
    <name type="scientific">Rhizobium sullae</name>
    <name type="common">Rhizobium hedysari</name>
    <dbReference type="NCBI Taxonomy" id="50338"/>
    <lineage>
        <taxon>Bacteria</taxon>
        <taxon>Pseudomonadati</taxon>
        <taxon>Pseudomonadota</taxon>
        <taxon>Alphaproteobacteria</taxon>
        <taxon>Hyphomicrobiales</taxon>
        <taxon>Rhizobiaceae</taxon>
        <taxon>Rhizobium/Agrobacterium group</taxon>
        <taxon>Rhizobium</taxon>
    </lineage>
</organism>
<accession>A0A2N0DBD1</accession>
<dbReference type="Gene3D" id="2.170.130.10">
    <property type="entry name" value="TonB-dependent receptor, plug domain"/>
    <property type="match status" value="1"/>
</dbReference>
<evidence type="ECO:0000256" key="11">
    <source>
        <dbReference type="ARBA" id="ARBA00023136"/>
    </source>
</evidence>